<evidence type="ECO:0000313" key="3">
    <source>
        <dbReference type="EMBL" id="CDL90278.1"/>
    </source>
</evidence>
<dbReference type="RefSeq" id="WP_017752347.1">
    <property type="nucleotide sequence ID" value="NZ_CBXI010000005.1"/>
</dbReference>
<comment type="caution">
    <text evidence="3">The sequence shown here is derived from an EMBL/GenBank/DDBJ whole genome shotgun (WGS) entry which is preliminary data.</text>
</comment>
<name>W6N1W5_CLOTY</name>
<accession>W6N1W5</accession>
<dbReference type="GeneID" id="29418989"/>
<dbReference type="EMBL" id="CBXI010000005">
    <property type="protein sequence ID" value="CDL90278.1"/>
    <property type="molecule type" value="Genomic_DNA"/>
</dbReference>
<dbReference type="InterPro" id="IPR029485">
    <property type="entry name" value="CAT_C"/>
</dbReference>
<dbReference type="OrthoDB" id="9762947at2"/>
<evidence type="ECO:0000256" key="1">
    <source>
        <dbReference type="SAM" id="Phobius"/>
    </source>
</evidence>
<sequence length="63" mass="7398">MPDIERKFKCSSVPYPPIISCIALLISMRAITWIGFIIWLVIRLIIYFIYGRKHSIVQNESKD</sequence>
<evidence type="ECO:0000313" key="4">
    <source>
        <dbReference type="Proteomes" id="UP000019482"/>
    </source>
</evidence>
<organism evidence="3 4">
    <name type="scientific">Clostridium tyrobutyricum DIVETGP</name>
    <dbReference type="NCBI Taxonomy" id="1408889"/>
    <lineage>
        <taxon>Bacteria</taxon>
        <taxon>Bacillati</taxon>
        <taxon>Bacillota</taxon>
        <taxon>Clostridia</taxon>
        <taxon>Eubacteriales</taxon>
        <taxon>Clostridiaceae</taxon>
        <taxon>Clostridium</taxon>
    </lineage>
</organism>
<keyword evidence="1" id="KW-1133">Transmembrane helix</keyword>
<evidence type="ECO:0000259" key="2">
    <source>
        <dbReference type="Pfam" id="PF13906"/>
    </source>
</evidence>
<keyword evidence="1" id="KW-0812">Transmembrane</keyword>
<proteinExistence type="predicted"/>
<gene>
    <name evidence="3" type="ORF">CTDIVETGP_0348</name>
</gene>
<keyword evidence="1" id="KW-0472">Membrane</keyword>
<keyword evidence="4" id="KW-1185">Reference proteome</keyword>
<dbReference type="Pfam" id="PF13906">
    <property type="entry name" value="AA_permease_C"/>
    <property type="match status" value="1"/>
</dbReference>
<feature type="transmembrane region" description="Helical" evidence="1">
    <location>
        <begin position="30"/>
        <end position="50"/>
    </location>
</feature>
<dbReference type="AlphaFoldDB" id="W6N1W5"/>
<feature type="domain" description="Cationic amino acid transporter C-terminal" evidence="2">
    <location>
        <begin position="8"/>
        <end position="55"/>
    </location>
</feature>
<reference evidence="3 4" key="1">
    <citation type="journal article" date="2015" name="Genome Announc.">
        <title>Draft Genome Sequence of Clostridium tyrobutyricum Strain DIVETGP, Isolated from Cow's Milk for Grana Padano Production.</title>
        <authorList>
            <person name="Soggiu A."/>
            <person name="Piras C."/>
            <person name="Gaiarsa S."/>
            <person name="Sassera D."/>
            <person name="Roncada P."/>
            <person name="Bendixen E."/>
            <person name="Brasca M."/>
            <person name="Bonizzi L."/>
        </authorList>
    </citation>
    <scope>NUCLEOTIDE SEQUENCE [LARGE SCALE GENOMIC DNA]</scope>
    <source>
        <strain evidence="3 4">DIVETGP</strain>
    </source>
</reference>
<protein>
    <submittedName>
        <fullName evidence="3">Arginine permease RocE</fullName>
    </submittedName>
</protein>
<dbReference type="Proteomes" id="UP000019482">
    <property type="component" value="Unassembled WGS sequence"/>
</dbReference>